<evidence type="ECO:0000313" key="16">
    <source>
        <dbReference type="RefSeq" id="XP_021568884.1"/>
    </source>
</evidence>
<protein>
    <recommendedName>
        <fullName evidence="13">Vacuolar protein sorting-associated protein 33A</fullName>
    </recommendedName>
</protein>
<dbReference type="InterPro" id="IPR001619">
    <property type="entry name" value="Sec1-like"/>
</dbReference>
<evidence type="ECO:0000256" key="12">
    <source>
        <dbReference type="ARBA" id="ARBA00023329"/>
    </source>
</evidence>
<evidence type="ECO:0000256" key="3">
    <source>
        <dbReference type="ARBA" id="ARBA00004419"/>
    </source>
</evidence>
<dbReference type="SUPFAM" id="SSF56815">
    <property type="entry name" value="Sec1/munc18-like (SM) proteins"/>
    <property type="match status" value="1"/>
</dbReference>
<dbReference type="FunFam" id="3.40.50.2060:FF:000004">
    <property type="entry name" value="vacuolar protein sorting-associated protein 33A isoform X2"/>
    <property type="match status" value="1"/>
</dbReference>
<dbReference type="FunFam" id="3.40.50.1910:FF:000005">
    <property type="entry name" value="vacuolar protein sorting-associated protein 33A isoform X1"/>
    <property type="match status" value="1"/>
</dbReference>
<dbReference type="FunFam" id="1.25.40.850:FF:000002">
    <property type="entry name" value="Vacuolar protein sorting-associated protein 33A"/>
    <property type="match status" value="1"/>
</dbReference>
<dbReference type="GO" id="GO:0030136">
    <property type="term" value="C:clathrin-coated vesicle"/>
    <property type="evidence" value="ECO:0007669"/>
    <property type="project" value="UniProtKB-SubCell"/>
</dbReference>
<evidence type="ECO:0000256" key="8">
    <source>
        <dbReference type="ARBA" id="ARBA00022753"/>
    </source>
</evidence>
<dbReference type="PANTHER" id="PTHR11679">
    <property type="entry name" value="VESICLE PROTEIN SORTING-ASSOCIATED"/>
    <property type="match status" value="1"/>
</dbReference>
<dbReference type="CTD" id="65082"/>
<evidence type="ECO:0000256" key="14">
    <source>
        <dbReference type="ARBA" id="ARBA00054535"/>
    </source>
</evidence>
<name>A0A3Q0DXL9_CARSF</name>
<comment type="function">
    <text evidence="14">Plays a role in vesicle-mediated protein trafficking to lysosomal compartments including the endocytic membrane transport and autophagic pathways. Believed to act as a core component of the putative HOPS and CORVET endosomal tethering complexes which are proposed to be involved in the Rab5-to-Rab7 endosome conversion probably implicating MON1A/B, and via binding SNAREs and SNARE complexes to mediate tethering and docking events during SNARE-mediated membrane fusion. The HOPS complex is proposed to be recruited to Rab7 on the late endosomal membrane and to regulate late endocytic, phagocytic and autophagic traffic towards lysosomes. The CORVET complex is proposed to function as a Rab5 effector to mediate early endosome fusion probably in specific endosome subpopulations. Required for fusion of endosomes and autophagosomes with lysosomes; the function is dependent on its association with VPS16 but not VIPAS39. The function in autophagosome-lysosome fusion implicates STX17 but not UVRAG.</text>
</comment>
<keyword evidence="15" id="KW-1185">Reference proteome</keyword>
<dbReference type="Gene3D" id="1.25.40.850">
    <property type="match status" value="1"/>
</dbReference>
<dbReference type="AlphaFoldDB" id="A0A3Q0DXL9"/>
<dbReference type="InterPro" id="IPR036045">
    <property type="entry name" value="Sec1-like_sf"/>
</dbReference>
<dbReference type="GO" id="GO:0005769">
    <property type="term" value="C:early endosome"/>
    <property type="evidence" value="ECO:0007669"/>
    <property type="project" value="UniProtKB-SubCell"/>
</dbReference>
<keyword evidence="8" id="KW-0967">Endosome</keyword>
<dbReference type="GO" id="GO:0005765">
    <property type="term" value="C:lysosomal membrane"/>
    <property type="evidence" value="ECO:0007669"/>
    <property type="project" value="UniProtKB-SubCell"/>
</dbReference>
<dbReference type="InterPro" id="IPR043155">
    <property type="entry name" value="VPS33_dom3b"/>
</dbReference>
<evidence type="ECO:0000313" key="15">
    <source>
        <dbReference type="Proteomes" id="UP000189704"/>
    </source>
</evidence>
<comment type="similarity">
    <text evidence="6">Belongs to the STXBP/unc-18/SEC1 family.</text>
</comment>
<evidence type="ECO:0000256" key="4">
    <source>
        <dbReference type="ARBA" id="ARBA00004492"/>
    </source>
</evidence>
<evidence type="ECO:0000256" key="9">
    <source>
        <dbReference type="ARBA" id="ARBA00022927"/>
    </source>
</evidence>
<evidence type="ECO:0000256" key="6">
    <source>
        <dbReference type="ARBA" id="ARBA00009884"/>
    </source>
</evidence>
<dbReference type="InterPro" id="IPR043154">
    <property type="entry name" value="Sec-1-like_dom1"/>
</dbReference>
<dbReference type="Pfam" id="PF00995">
    <property type="entry name" value="Sec1"/>
    <property type="match status" value="2"/>
</dbReference>
<dbReference type="InterPro" id="IPR027482">
    <property type="entry name" value="Sec1-like_dom2"/>
</dbReference>
<accession>A0A3Q0DXL9</accession>
<dbReference type="GO" id="GO:0005776">
    <property type="term" value="C:autophagosome"/>
    <property type="evidence" value="ECO:0007669"/>
    <property type="project" value="UniProtKB-SubCell"/>
</dbReference>
<proteinExistence type="inferred from homology"/>
<dbReference type="GeneID" id="103262121"/>
<dbReference type="Proteomes" id="UP000189704">
    <property type="component" value="Unplaced"/>
</dbReference>
<evidence type="ECO:0000256" key="11">
    <source>
        <dbReference type="ARBA" id="ARBA00023228"/>
    </source>
</evidence>
<comment type="subcellular location">
    <subcellularLocation>
        <location evidence="3">Cytoplasmic vesicle</location>
        <location evidence="3">Autophagosome</location>
    </subcellularLocation>
    <subcellularLocation>
        <location evidence="1">Cytoplasmic vesicle</location>
        <location evidence="1">Clathrin-coated vesicle</location>
    </subcellularLocation>
    <subcellularLocation>
        <location evidence="2">Early endosome</location>
    </subcellularLocation>
    <subcellularLocation>
        <location evidence="4">Late endosome membrane</location>
        <topology evidence="4">Peripheral membrane protein</topology>
        <orientation evidence="4">Cytoplasmic side</orientation>
    </subcellularLocation>
    <subcellularLocation>
        <location evidence="5">Lysosome membrane</location>
        <topology evidence="5">Peripheral membrane protein</topology>
        <orientation evidence="5">Cytoplasmic side</orientation>
    </subcellularLocation>
</comment>
<keyword evidence="12" id="KW-0968">Cytoplasmic vesicle</keyword>
<reference evidence="16" key="1">
    <citation type="submission" date="2025-08" db="UniProtKB">
        <authorList>
            <consortium name="RefSeq"/>
        </authorList>
    </citation>
    <scope>IDENTIFICATION</scope>
</reference>
<keyword evidence="10" id="KW-0472">Membrane</keyword>
<dbReference type="GO" id="GO:0031902">
    <property type="term" value="C:late endosome membrane"/>
    <property type="evidence" value="ECO:0007669"/>
    <property type="project" value="UniProtKB-SubCell"/>
</dbReference>
<evidence type="ECO:0000256" key="7">
    <source>
        <dbReference type="ARBA" id="ARBA00022448"/>
    </source>
</evidence>
<dbReference type="RefSeq" id="XP_021568884.1">
    <property type="nucleotide sequence ID" value="XM_021713209.1"/>
</dbReference>
<gene>
    <name evidence="16" type="primary">VPS33A</name>
</gene>
<dbReference type="Gene3D" id="3.40.50.2060">
    <property type="match status" value="1"/>
</dbReference>
<keyword evidence="9" id="KW-0653">Protein transport</keyword>
<dbReference type="FunFam" id="3.40.50.1910:FF:000008">
    <property type="entry name" value="vacuolar protein sorting-associated protein 33A isoform X2"/>
    <property type="match status" value="1"/>
</dbReference>
<organism evidence="15 16">
    <name type="scientific">Carlito syrichta</name>
    <name type="common">Philippine tarsier</name>
    <name type="synonym">Tarsius syrichta</name>
    <dbReference type="NCBI Taxonomy" id="1868482"/>
    <lineage>
        <taxon>Eukaryota</taxon>
        <taxon>Metazoa</taxon>
        <taxon>Chordata</taxon>
        <taxon>Craniata</taxon>
        <taxon>Vertebrata</taxon>
        <taxon>Euteleostomi</taxon>
        <taxon>Mammalia</taxon>
        <taxon>Eutheria</taxon>
        <taxon>Euarchontoglires</taxon>
        <taxon>Primates</taxon>
        <taxon>Haplorrhini</taxon>
        <taxon>Tarsiiformes</taxon>
        <taxon>Tarsiidae</taxon>
        <taxon>Carlito</taxon>
    </lineage>
</organism>
<keyword evidence="11" id="KW-0458">Lysosome</keyword>
<evidence type="ECO:0000256" key="13">
    <source>
        <dbReference type="ARBA" id="ARBA00039493"/>
    </source>
</evidence>
<keyword evidence="7" id="KW-0813">Transport</keyword>
<evidence type="ECO:0000256" key="1">
    <source>
        <dbReference type="ARBA" id="ARBA00004132"/>
    </source>
</evidence>
<evidence type="ECO:0000256" key="5">
    <source>
        <dbReference type="ARBA" id="ARBA00004630"/>
    </source>
</evidence>
<dbReference type="Gene3D" id="3.40.50.1910">
    <property type="match status" value="2"/>
</dbReference>
<evidence type="ECO:0000256" key="2">
    <source>
        <dbReference type="ARBA" id="ARBA00004412"/>
    </source>
</evidence>
<sequence>MAAHLSYGRVNLNVLREAVRRELREFLDKCAGSKAIVWDEYLTGPFGLIAQYSLLKEHEVEKMFTLKGSRLPAADVKNIIFFVRPRLELMDIIAENVLSEDRRGPARDFHILFVPRRSLLCEQRLKDLGVLGSFIHREEYSLDLIPFDGDLLSMESEGAFKECYLEGDQTSLYHAAKGLMTLQALYGTIPQIFGKGECARQVANMMIRMKREFTGSQNSIFPVFDNLLLLDRNVDLLTPLATQLTYEGLIDEIYGIQNTSEDFFDKLTVEQEFMSGIDTDKVNNYIEDCIAQKHPLIKVLRLVCLQSVCNSGLKQKVLDYYKREILQTYGYEHILTLHNLEKAGLLKPQMGGRNNYPTIRKTLRLWMDDVNEQNPTDISYVYSGYAPLSVRLAQLLSRPGWRSIEEVLRILPGPHFEERQPLPTGLQKKRQPGENRVTLIFFLGGVTFAEIAALRFLSQLEDGGTEYVIATTKLINGASWIEALMEKPF</sequence>
<dbReference type="GO" id="GO:0015031">
    <property type="term" value="P:protein transport"/>
    <property type="evidence" value="ECO:0007669"/>
    <property type="project" value="UniProtKB-KW"/>
</dbReference>
<dbReference type="GO" id="GO:0016192">
    <property type="term" value="P:vesicle-mediated transport"/>
    <property type="evidence" value="ECO:0007669"/>
    <property type="project" value="InterPro"/>
</dbReference>
<evidence type="ECO:0000256" key="10">
    <source>
        <dbReference type="ARBA" id="ARBA00023136"/>
    </source>
</evidence>